<name>A0A931BNN6_9HYPH</name>
<dbReference type="SUPFAM" id="SSF140804">
    <property type="entry name" value="YidB-like"/>
    <property type="match status" value="1"/>
</dbReference>
<feature type="compositionally biased region" description="Polar residues" evidence="1">
    <location>
        <begin position="43"/>
        <end position="54"/>
    </location>
</feature>
<sequence length="171" mass="17871">MGLLDQVLGGVTGSQPSGSSSTSPIVKAVLLLLAAKAAKSYLSPSTSQSATNPEQDAREPGADTTGGQDKITSGMLRGFPSLSGLGSLVERLTQGGQGDTVKSWVGPGENKSIAPDQLHNALGPELVDQLQQQTGLQRDQLLNELSRVLPQVVDKLTPEGRMPTAQEATRW</sequence>
<proteinExistence type="predicted"/>
<gene>
    <name evidence="2" type="ORF">I2H38_14180</name>
</gene>
<dbReference type="EMBL" id="JADQDO010000007">
    <property type="protein sequence ID" value="MBF9234522.1"/>
    <property type="molecule type" value="Genomic_DNA"/>
</dbReference>
<feature type="compositionally biased region" description="Low complexity" evidence="1">
    <location>
        <begin position="13"/>
        <end position="22"/>
    </location>
</feature>
<feature type="region of interest" description="Disordered" evidence="1">
    <location>
        <begin position="43"/>
        <end position="76"/>
    </location>
</feature>
<protein>
    <submittedName>
        <fullName evidence="2">DUF937 domain-containing protein</fullName>
    </submittedName>
</protein>
<organism evidence="2 3">
    <name type="scientific">Microvirga alba</name>
    <dbReference type="NCBI Taxonomy" id="2791025"/>
    <lineage>
        <taxon>Bacteria</taxon>
        <taxon>Pseudomonadati</taxon>
        <taxon>Pseudomonadota</taxon>
        <taxon>Alphaproteobacteria</taxon>
        <taxon>Hyphomicrobiales</taxon>
        <taxon>Methylobacteriaceae</taxon>
        <taxon>Microvirga</taxon>
    </lineage>
</organism>
<evidence type="ECO:0000313" key="2">
    <source>
        <dbReference type="EMBL" id="MBF9234522.1"/>
    </source>
</evidence>
<evidence type="ECO:0000256" key="1">
    <source>
        <dbReference type="SAM" id="MobiDB-lite"/>
    </source>
</evidence>
<dbReference type="Proteomes" id="UP000599312">
    <property type="component" value="Unassembled WGS sequence"/>
</dbReference>
<evidence type="ECO:0000313" key="3">
    <source>
        <dbReference type="Proteomes" id="UP000599312"/>
    </source>
</evidence>
<dbReference type="AlphaFoldDB" id="A0A931BNN6"/>
<dbReference type="Gene3D" id="1.10.10.690">
    <property type="entry name" value="YidB-like"/>
    <property type="match status" value="1"/>
</dbReference>
<dbReference type="InterPro" id="IPR045372">
    <property type="entry name" value="YidB"/>
</dbReference>
<feature type="region of interest" description="Disordered" evidence="1">
    <location>
        <begin position="1"/>
        <end position="22"/>
    </location>
</feature>
<reference evidence="2" key="1">
    <citation type="submission" date="2020-11" db="EMBL/GenBank/DDBJ databases">
        <authorList>
            <person name="Kim M.K."/>
        </authorList>
    </citation>
    <scope>NUCLEOTIDE SEQUENCE</scope>
    <source>
        <strain evidence="2">BT350</strain>
    </source>
</reference>
<dbReference type="Pfam" id="PF20159">
    <property type="entry name" value="YidB"/>
    <property type="match status" value="1"/>
</dbReference>
<comment type="caution">
    <text evidence="2">The sequence shown here is derived from an EMBL/GenBank/DDBJ whole genome shotgun (WGS) entry which is preliminary data.</text>
</comment>
<dbReference type="InterPro" id="IPR027405">
    <property type="entry name" value="YidB-like"/>
</dbReference>
<dbReference type="RefSeq" id="WP_196272520.1">
    <property type="nucleotide sequence ID" value="NZ_JADQDO010000007.1"/>
</dbReference>
<accession>A0A931BNN6</accession>
<keyword evidence="3" id="KW-1185">Reference proteome</keyword>